<sequence length="323" mass="35462">MENLSHRKVQKAYRGLGTNITLSAFGSATTTDLDDSFLLLQQFEDKLTVNRSQSELMSVNNSAGIKPVSVSDSTYHLAKLAILTSQQGFGFNALIGPLVKLWKIGFSGAHVPTDTEIKAKLQLIDPTQVELNDQDFSIFLKKPGMQLDLGAIAKGYIADRIQDLWQAKGISNGIINLGGNLLLKGNAPHHVDRKWRIGIQDPFAKRGAAILSVKTGPCSAVTSGIYERLLKTSTGTYHHILDPLTGYPHENNLASVTVFSKESVMAEIETTRLFFKDDPTATYEPLTDIFGVIFVTKDKKIITHGLQSQDLTLLDDSFELSIN</sequence>
<keyword evidence="13" id="KW-1185">Reference proteome</keyword>
<accession>A0A0R1U247</accession>
<evidence type="ECO:0000256" key="2">
    <source>
        <dbReference type="ARBA" id="ARBA00016337"/>
    </source>
</evidence>
<feature type="binding site" evidence="11">
    <location>
        <position position="151"/>
    </location>
    <ligand>
        <name>Mg(2+)</name>
        <dbReference type="ChEBI" id="CHEBI:18420"/>
    </ligand>
</feature>
<evidence type="ECO:0000313" key="13">
    <source>
        <dbReference type="Proteomes" id="UP000051324"/>
    </source>
</evidence>
<evidence type="ECO:0000256" key="11">
    <source>
        <dbReference type="PIRSR" id="PIRSR006268-2"/>
    </source>
</evidence>
<gene>
    <name evidence="12" type="ORF">FC32_GL001659</name>
</gene>
<dbReference type="PANTHER" id="PTHR30040">
    <property type="entry name" value="THIAMINE BIOSYNTHESIS LIPOPROTEIN APBE"/>
    <property type="match status" value="1"/>
</dbReference>
<dbReference type="PANTHER" id="PTHR30040:SF2">
    <property type="entry name" value="FAD:PROTEIN FMN TRANSFERASE"/>
    <property type="match status" value="1"/>
</dbReference>
<dbReference type="Proteomes" id="UP000051324">
    <property type="component" value="Unassembled WGS sequence"/>
</dbReference>
<dbReference type="InterPro" id="IPR003374">
    <property type="entry name" value="ApbE-like_sf"/>
</dbReference>
<evidence type="ECO:0000256" key="7">
    <source>
        <dbReference type="ARBA" id="ARBA00022842"/>
    </source>
</evidence>
<dbReference type="InterPro" id="IPR024932">
    <property type="entry name" value="ApbE"/>
</dbReference>
<keyword evidence="6 10" id="KW-0274">FAD</keyword>
<comment type="similarity">
    <text evidence="10">Belongs to the ApbE family.</text>
</comment>
<evidence type="ECO:0000256" key="3">
    <source>
        <dbReference type="ARBA" id="ARBA00022630"/>
    </source>
</evidence>
<dbReference type="STRING" id="1423724.FC32_GL001659"/>
<dbReference type="OrthoDB" id="9778595at2"/>
<dbReference type="Pfam" id="PF02424">
    <property type="entry name" value="ApbE"/>
    <property type="match status" value="1"/>
</dbReference>
<comment type="cofactor">
    <cofactor evidence="11">
        <name>Mg(2+)</name>
        <dbReference type="ChEBI" id="CHEBI:18420"/>
    </cofactor>
    <cofactor evidence="11">
        <name>Mn(2+)</name>
        <dbReference type="ChEBI" id="CHEBI:29035"/>
    </cofactor>
    <text evidence="11">Magnesium. Can also use manganese.</text>
</comment>
<evidence type="ECO:0000313" key="12">
    <source>
        <dbReference type="EMBL" id="KRL87431.1"/>
    </source>
</evidence>
<dbReference type="AlphaFoldDB" id="A0A0R1U247"/>
<keyword evidence="5 10" id="KW-0479">Metal-binding</keyword>
<comment type="catalytic activity">
    <reaction evidence="9 10">
        <text>L-threonyl-[protein] + FAD = FMN-L-threonyl-[protein] + AMP + H(+)</text>
        <dbReference type="Rhea" id="RHEA:36847"/>
        <dbReference type="Rhea" id="RHEA-COMP:11060"/>
        <dbReference type="Rhea" id="RHEA-COMP:11061"/>
        <dbReference type="ChEBI" id="CHEBI:15378"/>
        <dbReference type="ChEBI" id="CHEBI:30013"/>
        <dbReference type="ChEBI" id="CHEBI:57692"/>
        <dbReference type="ChEBI" id="CHEBI:74257"/>
        <dbReference type="ChEBI" id="CHEBI:456215"/>
        <dbReference type="EC" id="2.7.1.180"/>
    </reaction>
</comment>
<evidence type="ECO:0000256" key="9">
    <source>
        <dbReference type="ARBA" id="ARBA00048540"/>
    </source>
</evidence>
<evidence type="ECO:0000256" key="5">
    <source>
        <dbReference type="ARBA" id="ARBA00022723"/>
    </source>
</evidence>
<organism evidence="12 13">
    <name type="scientific">Ligilactobacillus apodemi DSM 16634 = JCM 16172</name>
    <dbReference type="NCBI Taxonomy" id="1423724"/>
    <lineage>
        <taxon>Bacteria</taxon>
        <taxon>Bacillati</taxon>
        <taxon>Bacillota</taxon>
        <taxon>Bacilli</taxon>
        <taxon>Lactobacillales</taxon>
        <taxon>Lactobacillaceae</taxon>
        <taxon>Ligilactobacillus</taxon>
    </lineage>
</organism>
<protein>
    <recommendedName>
        <fullName evidence="2 10">FAD:protein FMN transferase</fullName>
        <ecNumber evidence="1 10">2.7.1.180</ecNumber>
    </recommendedName>
    <alternativeName>
        <fullName evidence="8 10">Flavin transferase</fullName>
    </alternativeName>
</protein>
<dbReference type="PIRSF" id="PIRSF006268">
    <property type="entry name" value="ApbE"/>
    <property type="match status" value="1"/>
</dbReference>
<keyword evidence="12" id="KW-0449">Lipoprotein</keyword>
<comment type="caution">
    <text evidence="12">The sequence shown here is derived from an EMBL/GenBank/DDBJ whole genome shotgun (WGS) entry which is preliminary data.</text>
</comment>
<feature type="binding site" evidence="11">
    <location>
        <position position="271"/>
    </location>
    <ligand>
        <name>Mg(2+)</name>
        <dbReference type="ChEBI" id="CHEBI:18420"/>
    </ligand>
</feature>
<dbReference type="GO" id="GO:0016740">
    <property type="term" value="F:transferase activity"/>
    <property type="evidence" value="ECO:0007669"/>
    <property type="project" value="UniProtKB-UniRule"/>
</dbReference>
<dbReference type="EC" id="2.7.1.180" evidence="1 10"/>
<evidence type="ECO:0000256" key="6">
    <source>
        <dbReference type="ARBA" id="ARBA00022827"/>
    </source>
</evidence>
<dbReference type="SUPFAM" id="SSF143631">
    <property type="entry name" value="ApbE-like"/>
    <property type="match status" value="1"/>
</dbReference>
<keyword evidence="7 10" id="KW-0460">Magnesium</keyword>
<dbReference type="GO" id="GO:0046872">
    <property type="term" value="F:metal ion binding"/>
    <property type="evidence" value="ECO:0007669"/>
    <property type="project" value="UniProtKB-UniRule"/>
</dbReference>
<reference evidence="12 13" key="1">
    <citation type="journal article" date="2015" name="Genome Announc.">
        <title>Expanding the biotechnology potential of lactobacilli through comparative genomics of 213 strains and associated genera.</title>
        <authorList>
            <person name="Sun Z."/>
            <person name="Harris H.M."/>
            <person name="McCann A."/>
            <person name="Guo C."/>
            <person name="Argimon S."/>
            <person name="Zhang W."/>
            <person name="Yang X."/>
            <person name="Jeffery I.B."/>
            <person name="Cooney J.C."/>
            <person name="Kagawa T.F."/>
            <person name="Liu W."/>
            <person name="Song Y."/>
            <person name="Salvetti E."/>
            <person name="Wrobel A."/>
            <person name="Rasinkangas P."/>
            <person name="Parkhill J."/>
            <person name="Rea M.C."/>
            <person name="O'Sullivan O."/>
            <person name="Ritari J."/>
            <person name="Douillard F.P."/>
            <person name="Paul Ross R."/>
            <person name="Yang R."/>
            <person name="Briner A.E."/>
            <person name="Felis G.E."/>
            <person name="de Vos W.M."/>
            <person name="Barrangou R."/>
            <person name="Klaenhammer T.R."/>
            <person name="Caufield P.W."/>
            <person name="Cui Y."/>
            <person name="Zhang H."/>
            <person name="O'Toole P.W."/>
        </authorList>
    </citation>
    <scope>NUCLEOTIDE SEQUENCE [LARGE SCALE GENOMIC DNA]</scope>
    <source>
        <strain evidence="12 13">DSM 16634</strain>
    </source>
</reference>
<dbReference type="RefSeq" id="WP_025087210.1">
    <property type="nucleotide sequence ID" value="NZ_AZFT01000002.1"/>
</dbReference>
<evidence type="ECO:0000256" key="10">
    <source>
        <dbReference type="PIRNR" id="PIRNR006268"/>
    </source>
</evidence>
<evidence type="ECO:0000256" key="8">
    <source>
        <dbReference type="ARBA" id="ARBA00031306"/>
    </source>
</evidence>
<keyword evidence="4 10" id="KW-0808">Transferase</keyword>
<dbReference type="Gene3D" id="3.10.520.10">
    <property type="entry name" value="ApbE-like domains"/>
    <property type="match status" value="1"/>
</dbReference>
<name>A0A0R1U247_9LACO</name>
<proteinExistence type="inferred from homology"/>
<evidence type="ECO:0000256" key="4">
    <source>
        <dbReference type="ARBA" id="ARBA00022679"/>
    </source>
</evidence>
<evidence type="ECO:0000256" key="1">
    <source>
        <dbReference type="ARBA" id="ARBA00011955"/>
    </source>
</evidence>
<dbReference type="eggNOG" id="COG1477">
    <property type="taxonomic scope" value="Bacteria"/>
</dbReference>
<dbReference type="PATRIC" id="fig|1423724.4.peg.1725"/>
<keyword evidence="3 10" id="KW-0285">Flavoprotein</keyword>
<dbReference type="EMBL" id="AZFT01000002">
    <property type="protein sequence ID" value="KRL87431.1"/>
    <property type="molecule type" value="Genomic_DNA"/>
</dbReference>